<dbReference type="OrthoDB" id="194599at2"/>
<dbReference type="SUPFAM" id="SSF46785">
    <property type="entry name" value="Winged helix' DNA-binding domain"/>
    <property type="match status" value="1"/>
</dbReference>
<dbReference type="InterPro" id="IPR036390">
    <property type="entry name" value="WH_DNA-bd_sf"/>
</dbReference>
<dbReference type="AlphaFoldDB" id="A0A231UXH2"/>
<dbReference type="PRINTS" id="PR00778">
    <property type="entry name" value="HTHARSR"/>
</dbReference>
<keyword evidence="1" id="KW-0805">Transcription regulation</keyword>
<dbReference type="InterPro" id="IPR001845">
    <property type="entry name" value="HTH_ArsR_DNA-bd_dom"/>
</dbReference>
<keyword evidence="2" id="KW-0238">DNA-binding</keyword>
<dbReference type="GO" id="GO:0003700">
    <property type="term" value="F:DNA-binding transcription factor activity"/>
    <property type="evidence" value="ECO:0007669"/>
    <property type="project" value="InterPro"/>
</dbReference>
<feature type="domain" description="HTH arsR-type" evidence="4">
    <location>
        <begin position="22"/>
        <end position="114"/>
    </location>
</feature>
<keyword evidence="3" id="KW-0804">Transcription</keyword>
<sequence>MTLATDQFRDIPDRPNLTFCHLNEKITQSADFLAALSNAKRLEILCILHAGEMNVGRLAERVQLSQSALSQHLSKLRAREIVSTRRDGQTIYYSLQSNLAKELLELLDQRCTKL</sequence>
<dbReference type="PANTHER" id="PTHR43132:SF2">
    <property type="entry name" value="ARSENICAL RESISTANCE OPERON REPRESSOR ARSR-RELATED"/>
    <property type="match status" value="1"/>
</dbReference>
<dbReference type="InterPro" id="IPR051011">
    <property type="entry name" value="Metal_resp_trans_reg"/>
</dbReference>
<dbReference type="Pfam" id="PF01022">
    <property type="entry name" value="HTH_5"/>
    <property type="match status" value="1"/>
</dbReference>
<dbReference type="CDD" id="cd00090">
    <property type="entry name" value="HTH_ARSR"/>
    <property type="match status" value="1"/>
</dbReference>
<evidence type="ECO:0000256" key="2">
    <source>
        <dbReference type="ARBA" id="ARBA00023125"/>
    </source>
</evidence>
<gene>
    <name evidence="5" type="ORF">B7H23_10800</name>
</gene>
<dbReference type="PROSITE" id="PS50987">
    <property type="entry name" value="HTH_ARSR_2"/>
    <property type="match status" value="1"/>
</dbReference>
<organism evidence="5 6">
    <name type="scientific">Notoacmeibacter marinus</name>
    <dbReference type="NCBI Taxonomy" id="1876515"/>
    <lineage>
        <taxon>Bacteria</taxon>
        <taxon>Pseudomonadati</taxon>
        <taxon>Pseudomonadota</taxon>
        <taxon>Alphaproteobacteria</taxon>
        <taxon>Hyphomicrobiales</taxon>
        <taxon>Notoacmeibacteraceae</taxon>
        <taxon>Notoacmeibacter</taxon>
    </lineage>
</organism>
<evidence type="ECO:0000259" key="4">
    <source>
        <dbReference type="PROSITE" id="PS50987"/>
    </source>
</evidence>
<dbReference type="InterPro" id="IPR036388">
    <property type="entry name" value="WH-like_DNA-bd_sf"/>
</dbReference>
<dbReference type="Proteomes" id="UP000215405">
    <property type="component" value="Unassembled WGS sequence"/>
</dbReference>
<dbReference type="SMART" id="SM00418">
    <property type="entry name" value="HTH_ARSR"/>
    <property type="match status" value="1"/>
</dbReference>
<proteinExistence type="predicted"/>
<keyword evidence="6" id="KW-1185">Reference proteome</keyword>
<dbReference type="NCBIfam" id="NF033788">
    <property type="entry name" value="HTH_metalloreg"/>
    <property type="match status" value="1"/>
</dbReference>
<dbReference type="Gene3D" id="1.10.10.10">
    <property type="entry name" value="Winged helix-like DNA-binding domain superfamily/Winged helix DNA-binding domain"/>
    <property type="match status" value="1"/>
</dbReference>
<evidence type="ECO:0000256" key="3">
    <source>
        <dbReference type="ARBA" id="ARBA00023163"/>
    </source>
</evidence>
<reference evidence="6" key="1">
    <citation type="journal article" date="2017" name="Int. J. Syst. Evol. Microbiol.">
        <title>Notoacmeibacter marinus gen. nov., sp. nov., isolated from the gut of a limpet and proposal of Notoacmeibacteraceae fam. nov. in the order Rhizobiales of the class Alphaproteobacteria.</title>
        <authorList>
            <person name="Huang Z."/>
            <person name="Guo F."/>
            <person name="Lai Q."/>
        </authorList>
    </citation>
    <scope>NUCLEOTIDE SEQUENCE [LARGE SCALE GENOMIC DNA]</scope>
    <source>
        <strain evidence="6">XMTR2A4</strain>
    </source>
</reference>
<protein>
    <recommendedName>
        <fullName evidence="4">HTH arsR-type domain-containing protein</fullName>
    </recommendedName>
</protein>
<evidence type="ECO:0000313" key="5">
    <source>
        <dbReference type="EMBL" id="OXT00584.1"/>
    </source>
</evidence>
<evidence type="ECO:0000313" key="6">
    <source>
        <dbReference type="Proteomes" id="UP000215405"/>
    </source>
</evidence>
<dbReference type="PANTHER" id="PTHR43132">
    <property type="entry name" value="ARSENICAL RESISTANCE OPERON REPRESSOR ARSR-RELATED"/>
    <property type="match status" value="1"/>
</dbReference>
<evidence type="ECO:0000256" key="1">
    <source>
        <dbReference type="ARBA" id="ARBA00023015"/>
    </source>
</evidence>
<dbReference type="InterPro" id="IPR011991">
    <property type="entry name" value="ArsR-like_HTH"/>
</dbReference>
<dbReference type="RefSeq" id="WP_094077410.1">
    <property type="nucleotide sequence ID" value="NZ_NBYO01000002.1"/>
</dbReference>
<dbReference type="EMBL" id="NBYO01000002">
    <property type="protein sequence ID" value="OXT00584.1"/>
    <property type="molecule type" value="Genomic_DNA"/>
</dbReference>
<comment type="caution">
    <text evidence="5">The sequence shown here is derived from an EMBL/GenBank/DDBJ whole genome shotgun (WGS) entry which is preliminary data.</text>
</comment>
<accession>A0A231UXH2</accession>
<dbReference type="GO" id="GO:0003677">
    <property type="term" value="F:DNA binding"/>
    <property type="evidence" value="ECO:0007669"/>
    <property type="project" value="UniProtKB-KW"/>
</dbReference>
<name>A0A231UXH2_9HYPH</name>